<dbReference type="CDD" id="cd22249">
    <property type="entry name" value="UDM1_RNF168_RNF169-like"/>
    <property type="match status" value="1"/>
</dbReference>
<comment type="caution">
    <text evidence="5">The sequence shown here is derived from an EMBL/GenBank/DDBJ whole genome shotgun (WGS) entry which is preliminary data.</text>
</comment>
<feature type="coiled-coil region" evidence="2">
    <location>
        <begin position="353"/>
        <end position="421"/>
    </location>
</feature>
<evidence type="ECO:0000313" key="5">
    <source>
        <dbReference type="EMBL" id="CAL0307908.1"/>
    </source>
</evidence>
<accession>A0AAV1WFD9</accession>
<dbReference type="Proteomes" id="UP001497480">
    <property type="component" value="Unassembled WGS sequence"/>
</dbReference>
<evidence type="ECO:0000256" key="1">
    <source>
        <dbReference type="ARBA" id="ARBA00005711"/>
    </source>
</evidence>
<organism evidence="5 6">
    <name type="scientific">Lupinus luteus</name>
    <name type="common">European yellow lupine</name>
    <dbReference type="NCBI Taxonomy" id="3873"/>
    <lineage>
        <taxon>Eukaryota</taxon>
        <taxon>Viridiplantae</taxon>
        <taxon>Streptophyta</taxon>
        <taxon>Embryophyta</taxon>
        <taxon>Tracheophyta</taxon>
        <taxon>Spermatophyta</taxon>
        <taxon>Magnoliopsida</taxon>
        <taxon>eudicotyledons</taxon>
        <taxon>Gunneridae</taxon>
        <taxon>Pentapetalae</taxon>
        <taxon>rosids</taxon>
        <taxon>fabids</taxon>
        <taxon>Fabales</taxon>
        <taxon>Fabaceae</taxon>
        <taxon>Papilionoideae</taxon>
        <taxon>50 kb inversion clade</taxon>
        <taxon>genistoids sensu lato</taxon>
        <taxon>core genistoids</taxon>
        <taxon>Genisteae</taxon>
        <taxon>Lupinus</taxon>
    </lineage>
</organism>
<feature type="region of interest" description="Disordered" evidence="3">
    <location>
        <begin position="295"/>
        <end position="322"/>
    </location>
</feature>
<evidence type="ECO:0000256" key="2">
    <source>
        <dbReference type="SAM" id="Coils"/>
    </source>
</evidence>
<dbReference type="PANTHER" id="PTHR31471">
    <property type="entry name" value="OS02G0116800 PROTEIN"/>
    <property type="match status" value="1"/>
</dbReference>
<comment type="similarity">
    <text evidence="1">Belongs to the remorin family.</text>
</comment>
<dbReference type="PANTHER" id="PTHR31471:SF3">
    <property type="entry name" value="OS11G0616300 PROTEIN"/>
    <property type="match status" value="1"/>
</dbReference>
<evidence type="ECO:0000256" key="3">
    <source>
        <dbReference type="SAM" id="MobiDB-lite"/>
    </source>
</evidence>
<evidence type="ECO:0000313" key="6">
    <source>
        <dbReference type="Proteomes" id="UP001497480"/>
    </source>
</evidence>
<protein>
    <recommendedName>
        <fullName evidence="4">Remorin C-terminal domain-containing protein</fullName>
    </recommendedName>
</protein>
<reference evidence="5 6" key="1">
    <citation type="submission" date="2024-03" db="EMBL/GenBank/DDBJ databases">
        <authorList>
            <person name="Martinez-Hernandez J."/>
        </authorList>
    </citation>
    <scope>NUCLEOTIDE SEQUENCE [LARGE SCALE GENOMIC DNA]</scope>
</reference>
<feature type="region of interest" description="Disordered" evidence="3">
    <location>
        <begin position="240"/>
        <end position="280"/>
    </location>
</feature>
<evidence type="ECO:0000259" key="4">
    <source>
        <dbReference type="Pfam" id="PF03763"/>
    </source>
</evidence>
<dbReference type="Pfam" id="PF03763">
    <property type="entry name" value="Remorin_C"/>
    <property type="match status" value="1"/>
</dbReference>
<dbReference type="InterPro" id="IPR005516">
    <property type="entry name" value="Remorin_C"/>
</dbReference>
<feature type="compositionally biased region" description="Polar residues" evidence="3">
    <location>
        <begin position="41"/>
        <end position="61"/>
    </location>
</feature>
<name>A0AAV1WFD9_LUPLU</name>
<dbReference type="AlphaFoldDB" id="A0AAV1WFD9"/>
<proteinExistence type="inferred from homology"/>
<sequence>MNMYGKNKNNPFEDDFTDPLCKLNLNETSEFVKSFPMPNGNAETKNNNATQRHSRLHASSTPGKPVFSFISNVGLGRNLARKRFPSKWDDAEKWLVSTTSTTTTSFHDSPPYVKLSLSESSNNCKKSSRQCDTFKQQMENRVTVNEEKVSKPVPTFQRSASFEHYNPFGASNGVVSAYPTDNMALKDKFTDSIEPIMSNFRYSEPTQEGFLFRNLAKEAMQDAYTEVIHAVHHRNVGTEMAPLRSSTTSRCHTSIKSSSPTRHNTPETRSGLLALPNPNGTKVKQGTINDLLSSNLSTSEEEEEITKSLRHNSSQKGDSECRAATWEEEEKNKFYLRYQREEAKIQAWINLQNAKAEAQSRKLEVKIQKMRSKMEEKLMKKMSIVHRKAEEWRRTARKHHLEQIQKASEQAQKMIQKHDTQFSRHSLCGCFPCHNNHH</sequence>
<dbReference type="EMBL" id="CAXHTB010000006">
    <property type="protein sequence ID" value="CAL0307908.1"/>
    <property type="molecule type" value="Genomic_DNA"/>
</dbReference>
<feature type="compositionally biased region" description="Polar residues" evidence="3">
    <location>
        <begin position="244"/>
        <end position="263"/>
    </location>
</feature>
<keyword evidence="2" id="KW-0175">Coiled coil</keyword>
<keyword evidence="6" id="KW-1185">Reference proteome</keyword>
<feature type="domain" description="Remorin C-terminal" evidence="4">
    <location>
        <begin position="320"/>
        <end position="418"/>
    </location>
</feature>
<gene>
    <name evidence="5" type="ORF">LLUT_LOCUS8968</name>
</gene>
<feature type="region of interest" description="Disordered" evidence="3">
    <location>
        <begin position="36"/>
        <end position="61"/>
    </location>
</feature>